<dbReference type="SUPFAM" id="SSF161098">
    <property type="entry name" value="MetI-like"/>
    <property type="match status" value="1"/>
</dbReference>
<feature type="transmembrane region" description="Helical" evidence="7">
    <location>
        <begin position="144"/>
        <end position="171"/>
    </location>
</feature>
<evidence type="ECO:0000256" key="3">
    <source>
        <dbReference type="ARBA" id="ARBA00022475"/>
    </source>
</evidence>
<dbReference type="InterPro" id="IPR000515">
    <property type="entry name" value="MetI-like"/>
</dbReference>
<evidence type="ECO:0000256" key="1">
    <source>
        <dbReference type="ARBA" id="ARBA00004651"/>
    </source>
</evidence>
<feature type="transmembrane region" description="Helical" evidence="7">
    <location>
        <begin position="103"/>
        <end position="124"/>
    </location>
</feature>
<dbReference type="GO" id="GO:0005886">
    <property type="term" value="C:plasma membrane"/>
    <property type="evidence" value="ECO:0007669"/>
    <property type="project" value="UniProtKB-SubCell"/>
</dbReference>
<dbReference type="PANTHER" id="PTHR30193">
    <property type="entry name" value="ABC TRANSPORTER PERMEASE PROTEIN"/>
    <property type="match status" value="1"/>
</dbReference>
<evidence type="ECO:0000313" key="10">
    <source>
        <dbReference type="Proteomes" id="UP000886723"/>
    </source>
</evidence>
<gene>
    <name evidence="9" type="ORF">IAA63_13410</name>
</gene>
<proteinExistence type="inferred from homology"/>
<keyword evidence="3" id="KW-1003">Cell membrane</keyword>
<protein>
    <submittedName>
        <fullName evidence="9">Sugar ABC transporter permease</fullName>
    </submittedName>
</protein>
<keyword evidence="6 7" id="KW-0472">Membrane</keyword>
<feature type="transmembrane region" description="Helical" evidence="7">
    <location>
        <begin position="258"/>
        <end position="281"/>
    </location>
</feature>
<name>A0A9D1NWC2_9FIRM</name>
<evidence type="ECO:0000259" key="8">
    <source>
        <dbReference type="PROSITE" id="PS50928"/>
    </source>
</evidence>
<comment type="caution">
    <text evidence="9">The sequence shown here is derived from an EMBL/GenBank/DDBJ whole genome shotgun (WGS) entry which is preliminary data.</text>
</comment>
<evidence type="ECO:0000256" key="5">
    <source>
        <dbReference type="ARBA" id="ARBA00022989"/>
    </source>
</evidence>
<dbReference type="PANTHER" id="PTHR30193:SF37">
    <property type="entry name" value="INNER MEMBRANE ABC TRANSPORTER PERMEASE PROTEIN YCJO"/>
    <property type="match status" value="1"/>
</dbReference>
<keyword evidence="4 7" id="KW-0812">Transmembrane</keyword>
<keyword evidence="2 7" id="KW-0813">Transport</keyword>
<feature type="transmembrane region" description="Helical" evidence="7">
    <location>
        <begin position="70"/>
        <end position="91"/>
    </location>
</feature>
<evidence type="ECO:0000256" key="7">
    <source>
        <dbReference type="RuleBase" id="RU363032"/>
    </source>
</evidence>
<feature type="transmembrane region" description="Helical" evidence="7">
    <location>
        <begin position="199"/>
        <end position="221"/>
    </location>
</feature>
<sequence>MRKRNLRMNLLYVPALAVVLIFVLVPLLRSIQTSFYNWNGYSPDRQFIGAKNYLNLLTDENFRISFLNTILYGFGSTILQNILGLAFAIFLNTKFAGHKAVRTIVYLPVMISGLIMGYIMYFVVQNHGAINEILGWFGIQGVDWMASGAIGRVFITLINSWQFCGICMVIYMAGLQNISRMYYEAAAIDGAKPFQSFRYITLPLLIPAMSSAFVVNLIGGLKLYDVVVSLSGGGPGYETSSLSFYIDNRYFKAEQAGYASAVGVVMFLFILVCSLLLNGYFRKKEVEM</sequence>
<comment type="similarity">
    <text evidence="7">Belongs to the binding-protein-dependent transport system permease family.</text>
</comment>
<dbReference type="Gene3D" id="1.10.3720.10">
    <property type="entry name" value="MetI-like"/>
    <property type="match status" value="1"/>
</dbReference>
<dbReference type="InterPro" id="IPR051393">
    <property type="entry name" value="ABC_transporter_permease"/>
</dbReference>
<reference evidence="9" key="1">
    <citation type="submission" date="2020-10" db="EMBL/GenBank/DDBJ databases">
        <authorList>
            <person name="Gilroy R."/>
        </authorList>
    </citation>
    <scope>NUCLEOTIDE SEQUENCE</scope>
    <source>
        <strain evidence="9">ChiBcec2-4451</strain>
    </source>
</reference>
<dbReference type="AlphaFoldDB" id="A0A9D1NWC2"/>
<evidence type="ECO:0000256" key="6">
    <source>
        <dbReference type="ARBA" id="ARBA00023136"/>
    </source>
</evidence>
<accession>A0A9D1NWC2</accession>
<keyword evidence="5 7" id="KW-1133">Transmembrane helix</keyword>
<dbReference type="GO" id="GO:0055085">
    <property type="term" value="P:transmembrane transport"/>
    <property type="evidence" value="ECO:0007669"/>
    <property type="project" value="InterPro"/>
</dbReference>
<feature type="domain" description="ABC transmembrane type-1" evidence="8">
    <location>
        <begin position="66"/>
        <end position="277"/>
    </location>
</feature>
<dbReference type="EMBL" id="DVON01000283">
    <property type="protein sequence ID" value="HIV14117.1"/>
    <property type="molecule type" value="Genomic_DNA"/>
</dbReference>
<dbReference type="InterPro" id="IPR035906">
    <property type="entry name" value="MetI-like_sf"/>
</dbReference>
<evidence type="ECO:0000313" key="9">
    <source>
        <dbReference type="EMBL" id="HIV14117.1"/>
    </source>
</evidence>
<organism evidence="9 10">
    <name type="scientific">Candidatus Pullilachnospira stercoravium</name>
    <dbReference type="NCBI Taxonomy" id="2840913"/>
    <lineage>
        <taxon>Bacteria</taxon>
        <taxon>Bacillati</taxon>
        <taxon>Bacillota</taxon>
        <taxon>Clostridia</taxon>
        <taxon>Lachnospirales</taxon>
        <taxon>Lachnospiraceae</taxon>
        <taxon>Lachnospiraceae incertae sedis</taxon>
        <taxon>Candidatus Pullilachnospira</taxon>
    </lineage>
</organism>
<dbReference type="Pfam" id="PF00528">
    <property type="entry name" value="BPD_transp_1"/>
    <property type="match status" value="1"/>
</dbReference>
<comment type="subcellular location">
    <subcellularLocation>
        <location evidence="1 7">Cell membrane</location>
        <topology evidence="1 7">Multi-pass membrane protein</topology>
    </subcellularLocation>
</comment>
<dbReference type="PROSITE" id="PS50928">
    <property type="entry name" value="ABC_TM1"/>
    <property type="match status" value="1"/>
</dbReference>
<dbReference type="Proteomes" id="UP000886723">
    <property type="component" value="Unassembled WGS sequence"/>
</dbReference>
<reference evidence="9" key="2">
    <citation type="journal article" date="2021" name="PeerJ">
        <title>Extensive microbial diversity within the chicken gut microbiome revealed by metagenomics and culture.</title>
        <authorList>
            <person name="Gilroy R."/>
            <person name="Ravi A."/>
            <person name="Getino M."/>
            <person name="Pursley I."/>
            <person name="Horton D.L."/>
            <person name="Alikhan N.F."/>
            <person name="Baker D."/>
            <person name="Gharbi K."/>
            <person name="Hall N."/>
            <person name="Watson M."/>
            <person name="Adriaenssens E.M."/>
            <person name="Foster-Nyarko E."/>
            <person name="Jarju S."/>
            <person name="Secka A."/>
            <person name="Antonio M."/>
            <person name="Oren A."/>
            <person name="Chaudhuri R.R."/>
            <person name="La Ragione R."/>
            <person name="Hildebrand F."/>
            <person name="Pallen M.J."/>
        </authorList>
    </citation>
    <scope>NUCLEOTIDE SEQUENCE</scope>
    <source>
        <strain evidence="9">ChiBcec2-4451</strain>
    </source>
</reference>
<evidence type="ECO:0000256" key="4">
    <source>
        <dbReference type="ARBA" id="ARBA00022692"/>
    </source>
</evidence>
<dbReference type="CDD" id="cd06261">
    <property type="entry name" value="TM_PBP2"/>
    <property type="match status" value="1"/>
</dbReference>
<evidence type="ECO:0000256" key="2">
    <source>
        <dbReference type="ARBA" id="ARBA00022448"/>
    </source>
</evidence>